<dbReference type="PROSITE" id="PS00194">
    <property type="entry name" value="THIOREDOXIN_1"/>
    <property type="match status" value="1"/>
</dbReference>
<protein>
    <recommendedName>
        <fullName evidence="6">Thioredoxin</fullName>
    </recommendedName>
</protein>
<comment type="caution">
    <text evidence="8">The sequence shown here is derived from an EMBL/GenBank/DDBJ whole genome shotgun (WGS) entry which is preliminary data.</text>
</comment>
<keyword evidence="4" id="KW-1015">Disulfide bond</keyword>
<keyword evidence="2" id="KW-0813">Transport</keyword>
<dbReference type="EMBL" id="JAHOPC010000019">
    <property type="protein sequence ID" value="MBU8868842.1"/>
    <property type="molecule type" value="Genomic_DNA"/>
</dbReference>
<dbReference type="InterPro" id="IPR017937">
    <property type="entry name" value="Thioredoxin_CS"/>
</dbReference>
<dbReference type="NCBIfam" id="TIGR01068">
    <property type="entry name" value="thioredoxin"/>
    <property type="match status" value="1"/>
</dbReference>
<evidence type="ECO:0000256" key="1">
    <source>
        <dbReference type="ARBA" id="ARBA00008987"/>
    </source>
</evidence>
<accession>A0ABS6IAU6</accession>
<proteinExistence type="inferred from homology"/>
<dbReference type="Pfam" id="PF00085">
    <property type="entry name" value="Thioredoxin"/>
    <property type="match status" value="1"/>
</dbReference>
<dbReference type="PROSITE" id="PS51352">
    <property type="entry name" value="THIOREDOXIN_2"/>
    <property type="match status" value="1"/>
</dbReference>
<organism evidence="8 9">
    <name type="scientific">Paenarthrobacter aromaticivorans</name>
    <dbReference type="NCBI Taxonomy" id="2849150"/>
    <lineage>
        <taxon>Bacteria</taxon>
        <taxon>Bacillati</taxon>
        <taxon>Actinomycetota</taxon>
        <taxon>Actinomycetes</taxon>
        <taxon>Micrococcales</taxon>
        <taxon>Micrococcaceae</taxon>
        <taxon>Paenarthrobacter</taxon>
    </lineage>
</organism>
<evidence type="ECO:0000259" key="7">
    <source>
        <dbReference type="PROSITE" id="PS51352"/>
    </source>
</evidence>
<evidence type="ECO:0000256" key="3">
    <source>
        <dbReference type="ARBA" id="ARBA00022982"/>
    </source>
</evidence>
<evidence type="ECO:0000256" key="6">
    <source>
        <dbReference type="NCBIfam" id="TIGR01068"/>
    </source>
</evidence>
<dbReference type="InterPro" id="IPR013766">
    <property type="entry name" value="Thioredoxin_domain"/>
</dbReference>
<dbReference type="InterPro" id="IPR005746">
    <property type="entry name" value="Thioredoxin"/>
</dbReference>
<name>A0ABS6IAU6_9MICC</name>
<dbReference type="RefSeq" id="WP_216926959.1">
    <property type="nucleotide sequence ID" value="NZ_JAHOPC010000019.1"/>
</dbReference>
<sequence length="150" mass="15838">MTENITVCPHCAKPNRVPSSASGLPRCGHCHQLLPWIVAASDGDFAEVAEGATLPVIVDFWAVWCGPCRTVSPVLDQLAHERAGTVKLVKVDVDSSPHLARRFGIQAVPTLMILIGGKVLARRAGAAPAAALRSWVDGVVSQNPMVGKNS</sequence>
<dbReference type="PANTHER" id="PTHR45663">
    <property type="entry name" value="GEO12009P1"/>
    <property type="match status" value="1"/>
</dbReference>
<comment type="similarity">
    <text evidence="1">Belongs to the thioredoxin family.</text>
</comment>
<dbReference type="PANTHER" id="PTHR45663:SF11">
    <property type="entry name" value="GEO12009P1"/>
    <property type="match status" value="1"/>
</dbReference>
<evidence type="ECO:0000256" key="5">
    <source>
        <dbReference type="ARBA" id="ARBA00023284"/>
    </source>
</evidence>
<dbReference type="Proteomes" id="UP000824166">
    <property type="component" value="Unassembled WGS sequence"/>
</dbReference>
<keyword evidence="3" id="KW-0249">Electron transport</keyword>
<feature type="domain" description="Thioredoxin" evidence="7">
    <location>
        <begin position="34"/>
        <end position="141"/>
    </location>
</feature>
<gene>
    <name evidence="8" type="primary">trxA</name>
    <name evidence="8" type="ORF">KSW38_21340</name>
</gene>
<evidence type="ECO:0000256" key="4">
    <source>
        <dbReference type="ARBA" id="ARBA00023157"/>
    </source>
</evidence>
<reference evidence="8 9" key="1">
    <citation type="submission" date="2021-06" db="EMBL/GenBank/DDBJ databases">
        <authorList>
            <person name="Jeong J.W."/>
        </authorList>
    </citation>
    <scope>NUCLEOTIDE SEQUENCE [LARGE SCALE GENOMIC DNA]</scope>
    <source>
        <strain evidence="8 9">MMS21-TAE1-1</strain>
    </source>
</reference>
<dbReference type="CDD" id="cd02947">
    <property type="entry name" value="TRX_family"/>
    <property type="match status" value="1"/>
</dbReference>
<keyword evidence="5" id="KW-0676">Redox-active center</keyword>
<keyword evidence="9" id="KW-1185">Reference proteome</keyword>
<evidence type="ECO:0000313" key="9">
    <source>
        <dbReference type="Proteomes" id="UP000824166"/>
    </source>
</evidence>
<evidence type="ECO:0000256" key="2">
    <source>
        <dbReference type="ARBA" id="ARBA00022448"/>
    </source>
</evidence>
<evidence type="ECO:0000313" key="8">
    <source>
        <dbReference type="EMBL" id="MBU8868842.1"/>
    </source>
</evidence>